<evidence type="ECO:0000313" key="3">
    <source>
        <dbReference type="Proteomes" id="UP000006319"/>
    </source>
</evidence>
<feature type="compositionally biased region" description="Low complexity" evidence="1">
    <location>
        <begin position="1497"/>
        <end position="1511"/>
    </location>
</feature>
<feature type="compositionally biased region" description="Basic residues" evidence="1">
    <location>
        <begin position="1521"/>
        <end position="1533"/>
    </location>
</feature>
<dbReference type="Proteomes" id="UP000006319">
    <property type="component" value="Chromosome 13"/>
</dbReference>
<accession>K6V0N7</accession>
<feature type="region of interest" description="Disordered" evidence="1">
    <location>
        <begin position="455"/>
        <end position="483"/>
    </location>
</feature>
<gene>
    <name evidence="2" type="ORF">PCYB_134640</name>
</gene>
<dbReference type="eggNOG" id="ENOG502TNDT">
    <property type="taxonomic scope" value="Eukaryota"/>
</dbReference>
<feature type="region of interest" description="Disordered" evidence="1">
    <location>
        <begin position="819"/>
        <end position="871"/>
    </location>
</feature>
<feature type="region of interest" description="Disordered" evidence="1">
    <location>
        <begin position="1167"/>
        <end position="1195"/>
    </location>
</feature>
<feature type="compositionally biased region" description="Basic residues" evidence="1">
    <location>
        <begin position="860"/>
        <end position="870"/>
    </location>
</feature>
<dbReference type="VEuPathDB" id="PlasmoDB:PCYB_134640"/>
<feature type="compositionally biased region" description="Basic and acidic residues" evidence="1">
    <location>
        <begin position="782"/>
        <end position="791"/>
    </location>
</feature>
<dbReference type="RefSeq" id="XP_004224537.1">
    <property type="nucleotide sequence ID" value="XM_004224489.1"/>
</dbReference>
<keyword evidence="3" id="KW-1185">Reference proteome</keyword>
<dbReference type="PhylomeDB" id="K6V0N7"/>
<protein>
    <submittedName>
        <fullName evidence="2">Uncharacterized protein</fullName>
    </submittedName>
</protein>
<feature type="region of interest" description="Disordered" evidence="1">
    <location>
        <begin position="1440"/>
        <end position="1533"/>
    </location>
</feature>
<dbReference type="GeneID" id="14694968"/>
<dbReference type="KEGG" id="pcy:PCYB_134640"/>
<feature type="compositionally biased region" description="Basic and acidic residues" evidence="1">
    <location>
        <begin position="1485"/>
        <end position="1496"/>
    </location>
</feature>
<feature type="compositionally biased region" description="Polar residues" evidence="1">
    <location>
        <begin position="948"/>
        <end position="962"/>
    </location>
</feature>
<proteinExistence type="predicted"/>
<dbReference type="OMA" id="NDTHAPC"/>
<feature type="compositionally biased region" description="Basic and acidic residues" evidence="1">
    <location>
        <begin position="1167"/>
        <end position="1188"/>
    </location>
</feature>
<evidence type="ECO:0000256" key="1">
    <source>
        <dbReference type="SAM" id="MobiDB-lite"/>
    </source>
</evidence>
<feature type="compositionally biased region" description="Basic and acidic residues" evidence="1">
    <location>
        <begin position="466"/>
        <end position="475"/>
    </location>
</feature>
<dbReference type="EMBL" id="DF157105">
    <property type="protein sequence ID" value="GAB68590.1"/>
    <property type="molecule type" value="Genomic_DNA"/>
</dbReference>
<sequence>MGKTNGGRSCTPWENVKTLKNCDVDLLFCHDLTRSIQHKFVFFALNLLCVSKKYELVFITYGQYIYVYELKSFLENNININVDVNSNPNPNVGVGQRNENGRDNVIANFYKEEISQNDSSFKNINKIKYVHDEVKKDLSLKAMNIPAPTLILSPHVYSKGYVNIKCEERDNSDKCILISVGWSEDTSVYYVEKIVECINIKKKLKHILEKKLFDLKRYEENETKEAIYFNDTHAPCDDLVFPTSFRDSYRLLNKLKIDENDFILSLIHNNQYANGYSKELLEMFELSKCINSFDHIKNKAKQRRSARLYRMQVENERRVNKRKKRLNDRAFNQHVTANLKNPLLKTKKINVYKKGFYKKCLLEREFVGGVSGAAVGGAGEGRSGGDLTVYKQRALKKGPYRMKYSCILRCPRDEPMGNPKSDSAQNSNTPININGKKKKFKISDIYSSLESAEEDAYNTGDGTDDGLLHRNDKPGMRKKKSGKNIKKNHQVNYLLGDDAKEIEELNFYKKLRNNVYMGYNQRNNHMGLNDQNEYINSIREESEFVNTYIKSSSDEECTAHLSSKLRMTNCSRKGSGPKFYRHERLNILKKERKKFVNFCKLYITHVHYEEYSNKLENFLDPSVDIKYNKIWKQFNIFSFNLFNVDYNDKILKSAHIYVQPDIVFNNKTYIKSDTSTWAISFNFTKNLLAIGSNTHNINIYNLNNFYYFRRRYDYDNALNFFKNAFVHRKVKVNRLFVNDDKDPFYFDSTDGEEHLEKNRKSRKRKKEREKKRKRKKKKDKRKDKAEIRENNQKNNRFSPHHHSREKNCDHVIYLDHYEESEESSTSVSTSEKVNRKGEQRYQPNGCPSRKVKKKKEEEKKKKKKEGKKKKNDSIIFRNEYIDHKERRSSGMPWSDLAWEEEEQQKRGSITNGEEEEPIRFYSSDSAPFDQWKDNSVLHLLDGEDTSTCAADQVGRNNSSPDGQNKADQDMTSTPQAKDLMRGIFSMKNNSYVTKISVQDHFKKANLHKAVSSILHRRSYIPIDLAQFFLNRKENLKKMLLTISYNFPSDAIILFLKQASIGAEIYHMKWNIHHNIASTVHKMKKLYAKRFGSQYCQNLKLFHPQMVIINNNKYLKNWYIKFLRTSMLRSGVRRAEVFRKMSKRRKKQRSNWRKGAHREKRHNYLDILKGDEVGERHPDGELPDGERSLEGPPTEHTLSEDIEAAKAASGEESTISEDELGVHNVIYRKVKSYNMSKVERIYVLCDSSSAFQQGSNGRLRDTNVDEHEDKVIKCHKHLYSYKRANNVLKNISRRFRKFIKDRHNFSFSYTKCLFSNEHSIFVVLDKRRNKGELHCYDRVARKYVDELKIVVKSIQKHSAPWLFLKAQGGTRTGAAIEEVGASVEANGAAEGAKSFNGEEAPTSEQSAVEEEANFDFYRKTILVICELKDHNNNTLDIVHLTNDPSESGQDFFQGGKPGSAKEDRSNYYSLRFDEGGTVNGKKQRMQRNDQPRSRSDGSSRSGSGRGSDSPSSNAEKTETKKNEKKKMLKKHYGR</sequence>
<feature type="compositionally biased region" description="Basic residues" evidence="1">
    <location>
        <begin position="759"/>
        <end position="781"/>
    </location>
</feature>
<reference evidence="2 3" key="1">
    <citation type="journal article" date="2012" name="Nat. Genet.">
        <title>Plasmodium cynomolgi genome sequences provide insight into Plasmodium vivax and the monkey malaria clade.</title>
        <authorList>
            <person name="Tachibana S."/>
            <person name="Sullivan S.A."/>
            <person name="Kawai S."/>
            <person name="Nakamura S."/>
            <person name="Kim H.R."/>
            <person name="Goto N."/>
            <person name="Arisue N."/>
            <person name="Palacpac N.M.Q."/>
            <person name="Honma H."/>
            <person name="Yagi M."/>
            <person name="Tougan T."/>
            <person name="Katakai Y."/>
            <person name="Kaneko O."/>
            <person name="Mita T."/>
            <person name="Kita K."/>
            <person name="Yasutomi Y."/>
            <person name="Sutton P.L."/>
            <person name="Shakhbatyan R."/>
            <person name="Horii T."/>
            <person name="Yasunaga T."/>
            <person name="Barnwell J.W."/>
            <person name="Escalante A.A."/>
            <person name="Carlton J.M."/>
            <person name="Tanabe K."/>
        </authorList>
    </citation>
    <scope>NUCLEOTIDE SEQUENCE [LARGE SCALE GENOMIC DNA]</scope>
    <source>
        <strain evidence="2 3">B</strain>
    </source>
</reference>
<feature type="region of interest" description="Disordered" evidence="1">
    <location>
        <begin position="751"/>
        <end position="807"/>
    </location>
</feature>
<name>K6V0N7_PLACD</name>
<evidence type="ECO:0000313" key="2">
    <source>
        <dbReference type="EMBL" id="GAB68590.1"/>
    </source>
</evidence>
<dbReference type="OrthoDB" id="5591786at2759"/>
<organism evidence="2 3">
    <name type="scientific">Plasmodium cynomolgi (strain B)</name>
    <dbReference type="NCBI Taxonomy" id="1120755"/>
    <lineage>
        <taxon>Eukaryota</taxon>
        <taxon>Sar</taxon>
        <taxon>Alveolata</taxon>
        <taxon>Apicomplexa</taxon>
        <taxon>Aconoidasida</taxon>
        <taxon>Haemosporida</taxon>
        <taxon>Plasmodiidae</taxon>
        <taxon>Plasmodium</taxon>
        <taxon>Plasmodium (Plasmodium)</taxon>
    </lineage>
</organism>
<feature type="region of interest" description="Disordered" evidence="1">
    <location>
        <begin position="948"/>
        <end position="973"/>
    </location>
</feature>